<accession>A0AAW0CHL1</accession>
<reference evidence="2 3" key="1">
    <citation type="submission" date="2024-01" db="EMBL/GenBank/DDBJ databases">
        <title>A draft genome for a cacao thread blight-causing isolate of Paramarasmius palmivorus.</title>
        <authorList>
            <person name="Baruah I.K."/>
            <person name="Bukari Y."/>
            <person name="Amoako-Attah I."/>
            <person name="Meinhardt L.W."/>
            <person name="Bailey B.A."/>
            <person name="Cohen S.P."/>
        </authorList>
    </citation>
    <scope>NUCLEOTIDE SEQUENCE [LARGE SCALE GENOMIC DNA]</scope>
    <source>
        <strain evidence="2 3">GH-12</strain>
    </source>
</reference>
<protein>
    <submittedName>
        <fullName evidence="2">Transcriptional regulator</fullName>
    </submittedName>
</protein>
<name>A0AAW0CHL1_9AGAR</name>
<evidence type="ECO:0000313" key="2">
    <source>
        <dbReference type="EMBL" id="KAK7037373.1"/>
    </source>
</evidence>
<feature type="region of interest" description="Disordered" evidence="1">
    <location>
        <begin position="33"/>
        <end position="139"/>
    </location>
</feature>
<proteinExistence type="predicted"/>
<feature type="compositionally biased region" description="Basic and acidic residues" evidence="1">
    <location>
        <begin position="33"/>
        <end position="45"/>
    </location>
</feature>
<keyword evidence="3" id="KW-1185">Reference proteome</keyword>
<feature type="compositionally biased region" description="Polar residues" evidence="1">
    <location>
        <begin position="1"/>
        <end position="11"/>
    </location>
</feature>
<dbReference type="EMBL" id="JAYKXP010000047">
    <property type="protein sequence ID" value="KAK7037373.1"/>
    <property type="molecule type" value="Genomic_DNA"/>
</dbReference>
<organism evidence="2 3">
    <name type="scientific">Paramarasmius palmivorus</name>
    <dbReference type="NCBI Taxonomy" id="297713"/>
    <lineage>
        <taxon>Eukaryota</taxon>
        <taxon>Fungi</taxon>
        <taxon>Dikarya</taxon>
        <taxon>Basidiomycota</taxon>
        <taxon>Agaricomycotina</taxon>
        <taxon>Agaricomycetes</taxon>
        <taxon>Agaricomycetidae</taxon>
        <taxon>Agaricales</taxon>
        <taxon>Marasmiineae</taxon>
        <taxon>Marasmiaceae</taxon>
        <taxon>Paramarasmius</taxon>
    </lineage>
</organism>
<dbReference type="Proteomes" id="UP001383192">
    <property type="component" value="Unassembled WGS sequence"/>
</dbReference>
<feature type="compositionally biased region" description="Basic and acidic residues" evidence="1">
    <location>
        <begin position="52"/>
        <end position="82"/>
    </location>
</feature>
<feature type="region of interest" description="Disordered" evidence="1">
    <location>
        <begin position="1"/>
        <end position="20"/>
    </location>
</feature>
<evidence type="ECO:0000256" key="1">
    <source>
        <dbReference type="SAM" id="MobiDB-lite"/>
    </source>
</evidence>
<dbReference type="AlphaFoldDB" id="A0AAW0CHL1"/>
<sequence length="139" mass="15698">MLSSSLLTQPLNRDRIPPTKDLESLLSELEALKQRSTDRAKKAKADVVTLEESYRRQEERETDKGKGRERLDYSRSSRERESGKKRKRERQGPSVSVMTGGGSSTRAGSSTVSGLGERKLINQKIHRDAPSKKQKGWSR</sequence>
<evidence type="ECO:0000313" key="3">
    <source>
        <dbReference type="Proteomes" id="UP001383192"/>
    </source>
</evidence>
<gene>
    <name evidence="2" type="primary">NGG1_2</name>
    <name evidence="2" type="ORF">VNI00_011123</name>
</gene>
<comment type="caution">
    <text evidence="2">The sequence shown here is derived from an EMBL/GenBank/DDBJ whole genome shotgun (WGS) entry which is preliminary data.</text>
</comment>
<feature type="compositionally biased region" description="Low complexity" evidence="1">
    <location>
        <begin position="92"/>
        <end position="114"/>
    </location>
</feature>
<feature type="compositionally biased region" description="Basic and acidic residues" evidence="1">
    <location>
        <begin position="116"/>
        <end position="131"/>
    </location>
</feature>